<keyword evidence="2" id="KW-1185">Reference proteome</keyword>
<gene>
    <name evidence="1" type="ORF">APZ42_023817</name>
</gene>
<dbReference type="EMBL" id="LRGB01001581">
    <property type="protein sequence ID" value="KZS11082.1"/>
    <property type="molecule type" value="Genomic_DNA"/>
</dbReference>
<evidence type="ECO:0000313" key="2">
    <source>
        <dbReference type="Proteomes" id="UP000076858"/>
    </source>
</evidence>
<proteinExistence type="predicted"/>
<sequence length="45" mass="5131">MPQVMHGTVTDYFSISPTSCLSSSVSVKRKFVSLCYSYAQFLTFW</sequence>
<organism evidence="1 2">
    <name type="scientific">Daphnia magna</name>
    <dbReference type="NCBI Taxonomy" id="35525"/>
    <lineage>
        <taxon>Eukaryota</taxon>
        <taxon>Metazoa</taxon>
        <taxon>Ecdysozoa</taxon>
        <taxon>Arthropoda</taxon>
        <taxon>Crustacea</taxon>
        <taxon>Branchiopoda</taxon>
        <taxon>Diplostraca</taxon>
        <taxon>Cladocera</taxon>
        <taxon>Anomopoda</taxon>
        <taxon>Daphniidae</taxon>
        <taxon>Daphnia</taxon>
    </lineage>
</organism>
<accession>A0A164U5M3</accession>
<comment type="caution">
    <text evidence="1">The sequence shown here is derived from an EMBL/GenBank/DDBJ whole genome shotgun (WGS) entry which is preliminary data.</text>
</comment>
<name>A0A164U5M3_9CRUS</name>
<dbReference type="AlphaFoldDB" id="A0A164U5M3"/>
<protein>
    <submittedName>
        <fullName evidence="1">Uncharacterized protein</fullName>
    </submittedName>
</protein>
<reference evidence="1 2" key="1">
    <citation type="submission" date="2016-03" db="EMBL/GenBank/DDBJ databases">
        <title>EvidentialGene: Evidence-directed Construction of Genes on Genomes.</title>
        <authorList>
            <person name="Gilbert D.G."/>
            <person name="Choi J.-H."/>
            <person name="Mockaitis K."/>
            <person name="Colbourne J."/>
            <person name="Pfrender M."/>
        </authorList>
    </citation>
    <scope>NUCLEOTIDE SEQUENCE [LARGE SCALE GENOMIC DNA]</scope>
    <source>
        <strain evidence="1 2">Xinb3</strain>
        <tissue evidence="1">Complete organism</tissue>
    </source>
</reference>
<evidence type="ECO:0000313" key="1">
    <source>
        <dbReference type="EMBL" id="KZS11082.1"/>
    </source>
</evidence>
<dbReference type="Proteomes" id="UP000076858">
    <property type="component" value="Unassembled WGS sequence"/>
</dbReference>